<dbReference type="RefSeq" id="XP_033350893.1">
    <property type="nucleotide sequence ID" value="XM_033495002.1"/>
</dbReference>
<evidence type="ECO:0000256" key="1">
    <source>
        <dbReference type="SAM" id="SignalP"/>
    </source>
</evidence>
<name>A0A6J3KCN4_9HYME</name>
<evidence type="ECO:0000313" key="3">
    <source>
        <dbReference type="RefSeq" id="XP_033350893.1"/>
    </source>
</evidence>
<dbReference type="AlphaFoldDB" id="A0A6J3KCN4"/>
<dbReference type="KEGG" id="bvk:117234100"/>
<dbReference type="GeneID" id="117234100"/>
<dbReference type="Proteomes" id="UP000504631">
    <property type="component" value="Unplaced"/>
</dbReference>
<organism evidence="2 3">
    <name type="scientific">Bombus vosnesenskii</name>
    <dbReference type="NCBI Taxonomy" id="207650"/>
    <lineage>
        <taxon>Eukaryota</taxon>
        <taxon>Metazoa</taxon>
        <taxon>Ecdysozoa</taxon>
        <taxon>Arthropoda</taxon>
        <taxon>Hexapoda</taxon>
        <taxon>Insecta</taxon>
        <taxon>Pterygota</taxon>
        <taxon>Neoptera</taxon>
        <taxon>Endopterygota</taxon>
        <taxon>Hymenoptera</taxon>
        <taxon>Apocrita</taxon>
        <taxon>Aculeata</taxon>
        <taxon>Apoidea</taxon>
        <taxon>Anthophila</taxon>
        <taxon>Apidae</taxon>
        <taxon>Bombus</taxon>
        <taxon>Pyrobombus</taxon>
    </lineage>
</organism>
<keyword evidence="2" id="KW-1185">Reference proteome</keyword>
<dbReference type="InterPro" id="IPR036728">
    <property type="entry name" value="PBP_GOBP_sf"/>
</dbReference>
<dbReference type="Gene3D" id="1.10.238.20">
    <property type="entry name" value="Pheromone/general odorant binding protein domain"/>
    <property type="match status" value="1"/>
</dbReference>
<feature type="signal peptide" evidence="1">
    <location>
        <begin position="1"/>
        <end position="19"/>
    </location>
</feature>
<dbReference type="SMART" id="SM00708">
    <property type="entry name" value="PhBP"/>
    <property type="match status" value="1"/>
</dbReference>
<gene>
    <name evidence="3" type="primary">LOC117234100</name>
</gene>
<dbReference type="Pfam" id="PF01395">
    <property type="entry name" value="PBP_GOBP"/>
    <property type="match status" value="1"/>
</dbReference>
<dbReference type="InterPro" id="IPR006170">
    <property type="entry name" value="PBP/GOBP"/>
</dbReference>
<dbReference type="CDD" id="cd23992">
    <property type="entry name" value="PBP_GOBP"/>
    <property type="match status" value="1"/>
</dbReference>
<dbReference type="SUPFAM" id="SSF47565">
    <property type="entry name" value="Insect pheromone/odorant-binding proteins"/>
    <property type="match status" value="1"/>
</dbReference>
<evidence type="ECO:0000313" key="2">
    <source>
        <dbReference type="Proteomes" id="UP000504631"/>
    </source>
</evidence>
<accession>A0A6J3KCN4</accession>
<feature type="chain" id="PRO_5026975726" evidence="1">
    <location>
        <begin position="20"/>
        <end position="142"/>
    </location>
</feature>
<keyword evidence="1" id="KW-0732">Signal</keyword>
<proteinExistence type="predicted"/>
<dbReference type="GO" id="GO:0005549">
    <property type="term" value="F:odorant binding"/>
    <property type="evidence" value="ECO:0007669"/>
    <property type="project" value="InterPro"/>
</dbReference>
<sequence length="142" mass="15755">MKTLVTFTCLLAAVTIVRGMDQDAVIGKYMEYLLPDIKPCADELNIAEDTATNIQQPKADADIRKMGCLKACVMKRMNVLKGFDFNMDPVYKMIETVHAGNDDDIKLVKDIANECSAGTKGETDECNIGNKYVDCYIGKLFN</sequence>
<protein>
    <submittedName>
        <fullName evidence="3">Uncharacterized protein LOC117234100</fullName>
    </submittedName>
</protein>
<reference evidence="3" key="1">
    <citation type="submission" date="2025-08" db="UniProtKB">
        <authorList>
            <consortium name="RefSeq"/>
        </authorList>
    </citation>
    <scope>IDENTIFICATION</scope>
    <source>
        <tissue evidence="3">Muscle</tissue>
    </source>
</reference>